<sequence>MYPLPHDNMSFLEPNHDHDPTCVVHLIEPPKTFLSLLPDNVVEILAGVQDSTSIAYSSKERFDELIADRFDRLLPDHAANDAERDKENIDPAIHEVVGAYSGKPRRPSYSEPAFFHYQNQVMAEKRYLTKEALVDWHNKVHRLEREIHMLHLSEADDQRFHTWLNALKREVIHWEEHAEDIDVPEFEDTIAEFELQQAGDSTKKAAITEDKPTGSVAMEKTDSGIGM</sequence>
<dbReference type="AlphaFoldDB" id="A0A0G2GVR4"/>
<proteinExistence type="predicted"/>
<gene>
    <name evidence="1" type="ORF">UCRPC4_g04083</name>
</gene>
<keyword evidence="2" id="KW-1185">Reference proteome</keyword>
<organism evidence="1 2">
    <name type="scientific">Phaeomoniella chlamydospora</name>
    <name type="common">Phaeoacremonium chlamydosporum</name>
    <dbReference type="NCBI Taxonomy" id="158046"/>
    <lineage>
        <taxon>Eukaryota</taxon>
        <taxon>Fungi</taxon>
        <taxon>Dikarya</taxon>
        <taxon>Ascomycota</taxon>
        <taxon>Pezizomycotina</taxon>
        <taxon>Eurotiomycetes</taxon>
        <taxon>Chaetothyriomycetidae</taxon>
        <taxon>Phaeomoniellales</taxon>
        <taxon>Phaeomoniellaceae</taxon>
        <taxon>Phaeomoniella</taxon>
    </lineage>
</organism>
<reference evidence="1 2" key="2">
    <citation type="submission" date="2015-05" db="EMBL/GenBank/DDBJ databases">
        <authorList>
            <person name="Morales-Cruz A."/>
            <person name="Amrine K.C."/>
            <person name="Cantu D."/>
        </authorList>
    </citation>
    <scope>NUCLEOTIDE SEQUENCE [LARGE SCALE GENOMIC DNA]</scope>
    <source>
        <strain evidence="1">UCRPC4</strain>
    </source>
</reference>
<accession>A0A0G2GVR4</accession>
<dbReference type="OrthoDB" id="4148961at2759"/>
<evidence type="ECO:0000313" key="2">
    <source>
        <dbReference type="Proteomes" id="UP000053317"/>
    </source>
</evidence>
<evidence type="ECO:0000313" key="1">
    <source>
        <dbReference type="EMBL" id="KKY20810.1"/>
    </source>
</evidence>
<protein>
    <submittedName>
        <fullName evidence="1">Uncharacterized protein</fullName>
    </submittedName>
</protein>
<comment type="caution">
    <text evidence="1">The sequence shown here is derived from an EMBL/GenBank/DDBJ whole genome shotgun (WGS) entry which is preliminary data.</text>
</comment>
<dbReference type="Proteomes" id="UP000053317">
    <property type="component" value="Unassembled WGS sequence"/>
</dbReference>
<reference evidence="1 2" key="1">
    <citation type="submission" date="2015-05" db="EMBL/GenBank/DDBJ databases">
        <title>Distinctive expansion of gene families associated with plant cell wall degradation and secondary metabolism in the genomes of grapevine trunk pathogens.</title>
        <authorList>
            <person name="Lawrence D.P."/>
            <person name="Travadon R."/>
            <person name="Rolshausen P.E."/>
            <person name="Baumgartner K."/>
        </authorList>
    </citation>
    <scope>NUCLEOTIDE SEQUENCE [LARGE SCALE GENOMIC DNA]</scope>
    <source>
        <strain evidence="1">UCRPC4</strain>
    </source>
</reference>
<dbReference type="EMBL" id="LCWF01000093">
    <property type="protein sequence ID" value="KKY20810.1"/>
    <property type="molecule type" value="Genomic_DNA"/>
</dbReference>
<name>A0A0G2GVR4_PHACM</name>